<keyword evidence="2" id="KW-0813">Transport</keyword>
<feature type="domain" description="Nucleoporin Nup120/160 beta-propeller" evidence="5">
    <location>
        <begin position="63"/>
        <end position="530"/>
    </location>
</feature>
<dbReference type="Pfam" id="PF23347">
    <property type="entry name" value="TPR_Nup160_C"/>
    <property type="match status" value="1"/>
</dbReference>
<dbReference type="SUPFAM" id="SSF50978">
    <property type="entry name" value="WD40 repeat-like"/>
    <property type="match status" value="1"/>
</dbReference>
<dbReference type="EMBL" id="JAMKOV010000002">
    <property type="protein sequence ID" value="KAI8042131.1"/>
    <property type="molecule type" value="Genomic_DNA"/>
</dbReference>
<feature type="domain" description="NUP160 C-terminal TPR" evidence="7">
    <location>
        <begin position="1151"/>
        <end position="1402"/>
    </location>
</feature>
<dbReference type="GO" id="GO:0005643">
    <property type="term" value="C:nuclear pore"/>
    <property type="evidence" value="ECO:0007669"/>
    <property type="project" value="TreeGrafter"/>
</dbReference>
<evidence type="ECO:0000256" key="4">
    <source>
        <dbReference type="SAM" id="MobiDB-lite"/>
    </source>
</evidence>
<evidence type="ECO:0000259" key="8">
    <source>
        <dbReference type="Pfam" id="PF23354"/>
    </source>
</evidence>
<evidence type="ECO:0000313" key="9">
    <source>
        <dbReference type="EMBL" id="KAI8042131.1"/>
    </source>
</evidence>
<evidence type="ECO:0000259" key="5">
    <source>
        <dbReference type="Pfam" id="PF11715"/>
    </source>
</evidence>
<evidence type="ECO:0008006" key="11">
    <source>
        <dbReference type="Google" id="ProtNLM"/>
    </source>
</evidence>
<feature type="region of interest" description="Disordered" evidence="4">
    <location>
        <begin position="1122"/>
        <end position="1141"/>
    </location>
</feature>
<dbReference type="InterPro" id="IPR056547">
    <property type="entry name" value="NUP160_helical"/>
</dbReference>
<sequence>MPTSKLHANMSYREVIPKNLSPAEWIEVKINTGTQSTLQDLKTFETSGGYCFKSRTNVQTRNRFIYWRAYQDMLELAEVSLDISLQRNHLRLRFTDSAVLNVSLTEQANSITLLVVTVSSVHRYLFPLNIAGQDGSSTTFPEDLLSQSIFYDVSEKINDPSTFYVTDGFGTMPNVAVSYLSQNSQSAYFAVAYQSKLLLHVMNCVTGHTVTHEVKEPHLMPRFLSNLKGALTGRSETLEAATAMAFSEIEGDLFILVLYRSNELRLWSVDSLQTVASINCSAGSGHGGSGAQGSQNNQLRKISDQNFCLFISHDNLAEFICVSIKPDADEASGLNLVQNSVAAPQMNLVDFDATSTHIWALWSNAEGDFHVSAIYLGSNNSIKWVSAALEPPPDRYCLTMEQGVDPRESYCSYIFHPGRFDRNVIAKALYMFRRVNLQFDVKQLSMSVLKEQVCQAVEDEIQNELKDFVVTDEEYLEISTRLWDRFYSCCEQYHIKFSEPTGLAVLGGMDAVCLVRRQSFALLRPCEVLEHLLLIGEHNDEVATYVAPLFRNDPEMAKGFVDLMNVVTLLDKVISEDIKMDLDKQLYQRESPMDVIAKLVARITMGDDNGPMLPSSCLKQIHQEVQQIPNLKPAMEMLLDVLCMIDPDAPPHDYSLSTRFLQPSGALLGSEYGLSILSETVKQMATIRFSVCRNLLILQYLVYGQKGMDSENVLTNINYLNSYYTLVWIAETPISSSTPPGFEASMQRLSRAQLFSGYTRPYSSHLRNNGNDQTTLLSLFLQSKGLFSALSMLLKTDSMQLESEQLNLRQSLLELVGYINKMLWPESPIYVFPEWLFGTCHHIIVQDYVRILSSWCSVKSHARCFMLAASLLDCGEAHKAVHLFHETATGVVKDDFLFEHVLKNTPLYCKLQESVTRGEPISAEDRKLAIVHYYLKVIQLFEQHSALDYVIQLAEMAISVLQQDDPQLPMFQSIVFNNHLQLGHYEEAYCALVYNADTSRRKDCLRQLVITLFQSKCLSLLMQFPYIGLQDEFESIVESRARSMSIDQNEVYNFLYAFHTNKGNMRKAATVMYEQAMRFQVESDAPNALEKRCSSLLICLNSLHLVDSRYRWIAKPKIGDERVSSSMDQNNDVGEPKDDDDKNRQEVIVLELADIRRELVHAEAVHELSHFCKDVAAYERSSPEELSYLLASCGLYTAALKLSRGHSFSVLHIFESLTAACNAATEDKDVDAWNWLQNNDMADLPHRSNAADMAWTLLQKLVVDNEAKDSTLIRKSVVQRLLVLNAFVPQWLINSYKLSHSRELLQLFVKHNRLLEAADLGCEMIAGMLGAGSEYFDFKHSVNVTNPQLCFPINTIDLLLYALKINGKEDIEYEMAYVKLEEEVNRYIETIKRTTEDKISMAILQNREERQQQLIH</sequence>
<dbReference type="OrthoDB" id="67716at2759"/>
<keyword evidence="3" id="KW-0539">Nucleus</keyword>
<dbReference type="Proteomes" id="UP001059596">
    <property type="component" value="Unassembled WGS sequence"/>
</dbReference>
<dbReference type="InterPro" id="IPR021717">
    <property type="entry name" value="Nucleoporin_Nup160"/>
</dbReference>
<protein>
    <recommendedName>
        <fullName evidence="11">160 kDa nucleoporin</fullName>
    </recommendedName>
</protein>
<organism evidence="9 10">
    <name type="scientific">Drosophila gunungcola</name>
    <name type="common">fruit fly</name>
    <dbReference type="NCBI Taxonomy" id="103775"/>
    <lineage>
        <taxon>Eukaryota</taxon>
        <taxon>Metazoa</taxon>
        <taxon>Ecdysozoa</taxon>
        <taxon>Arthropoda</taxon>
        <taxon>Hexapoda</taxon>
        <taxon>Insecta</taxon>
        <taxon>Pterygota</taxon>
        <taxon>Neoptera</taxon>
        <taxon>Endopterygota</taxon>
        <taxon>Diptera</taxon>
        <taxon>Brachycera</taxon>
        <taxon>Muscomorpha</taxon>
        <taxon>Ephydroidea</taxon>
        <taxon>Drosophilidae</taxon>
        <taxon>Drosophila</taxon>
        <taxon>Sophophora</taxon>
    </lineage>
</organism>
<evidence type="ECO:0000256" key="3">
    <source>
        <dbReference type="ARBA" id="ARBA00023242"/>
    </source>
</evidence>
<dbReference type="InterPro" id="IPR056535">
    <property type="entry name" value="TPR_NUP160_M"/>
</dbReference>
<name>A0A9P9YS82_9MUSC</name>
<gene>
    <name evidence="9" type="ORF">M5D96_003433</name>
</gene>
<evidence type="ECO:0000259" key="7">
    <source>
        <dbReference type="Pfam" id="PF23347"/>
    </source>
</evidence>
<feature type="domain" description="NUP160 middle TPR" evidence="8">
    <location>
        <begin position="824"/>
        <end position="1105"/>
    </location>
</feature>
<comment type="caution">
    <text evidence="9">The sequence shown here is derived from an EMBL/GenBank/DDBJ whole genome shotgun (WGS) entry which is preliminary data.</text>
</comment>
<dbReference type="InterPro" id="IPR036322">
    <property type="entry name" value="WD40_repeat_dom_sf"/>
</dbReference>
<dbReference type="PANTHER" id="PTHR21286">
    <property type="entry name" value="NUCLEAR PORE COMPLEX PROTEIN NUP160"/>
    <property type="match status" value="1"/>
</dbReference>
<evidence type="ECO:0000256" key="1">
    <source>
        <dbReference type="ARBA" id="ARBA00004123"/>
    </source>
</evidence>
<comment type="subcellular location">
    <subcellularLocation>
        <location evidence="1">Nucleus</location>
    </subcellularLocation>
</comment>
<dbReference type="InterPro" id="IPR056536">
    <property type="entry name" value="TPR_NUP160_C"/>
</dbReference>
<dbReference type="Pfam" id="PF23354">
    <property type="entry name" value="TPR_NUP160_120_M"/>
    <property type="match status" value="1"/>
</dbReference>
<proteinExistence type="predicted"/>
<evidence type="ECO:0000313" key="10">
    <source>
        <dbReference type="Proteomes" id="UP001059596"/>
    </source>
</evidence>
<evidence type="ECO:0000259" key="6">
    <source>
        <dbReference type="Pfam" id="PF23345"/>
    </source>
</evidence>
<dbReference type="GO" id="GO:0017056">
    <property type="term" value="F:structural constituent of nuclear pore"/>
    <property type="evidence" value="ECO:0007669"/>
    <property type="project" value="TreeGrafter"/>
</dbReference>
<accession>A0A9P9YS82</accession>
<dbReference type="Pfam" id="PF11715">
    <property type="entry name" value="Beta-prop_Nup120_160"/>
    <property type="match status" value="1"/>
</dbReference>
<dbReference type="PANTHER" id="PTHR21286:SF0">
    <property type="entry name" value="NUCLEAR PORE COMPLEX PROTEIN NUP160"/>
    <property type="match status" value="1"/>
</dbReference>
<keyword evidence="10" id="KW-1185">Reference proteome</keyword>
<reference evidence="9" key="1">
    <citation type="journal article" date="2023" name="Genome Biol. Evol.">
        <title>Long-read-based Genome Assembly of Drosophila gunungcola Reveals Fewer Chemosensory Genes in Flower-breeding Species.</title>
        <authorList>
            <person name="Negi A."/>
            <person name="Liao B.Y."/>
            <person name="Yeh S.D."/>
        </authorList>
    </citation>
    <scope>NUCLEOTIDE SEQUENCE</scope>
    <source>
        <strain evidence="9">Sukarami</strain>
    </source>
</reference>
<feature type="domain" description="NUP160 helical" evidence="6">
    <location>
        <begin position="553"/>
        <end position="780"/>
    </location>
</feature>
<dbReference type="InterPro" id="IPR059141">
    <property type="entry name" value="Beta-prop_Nup120_160"/>
</dbReference>
<dbReference type="Pfam" id="PF23345">
    <property type="entry name" value="NUP160_helical"/>
    <property type="match status" value="1"/>
</dbReference>
<evidence type="ECO:0000256" key="2">
    <source>
        <dbReference type="ARBA" id="ARBA00022448"/>
    </source>
</evidence>